<dbReference type="EMBL" id="CP048222">
    <property type="protein sequence ID" value="QHT71745.1"/>
    <property type="molecule type" value="Genomic_DNA"/>
</dbReference>
<evidence type="ECO:0000313" key="5">
    <source>
        <dbReference type="EMBL" id="QHT71745.1"/>
    </source>
</evidence>
<dbReference type="PANTHER" id="PTHR43547:SF2">
    <property type="entry name" value="HYBRID SIGNAL TRANSDUCTION HISTIDINE KINASE C"/>
    <property type="match status" value="1"/>
</dbReference>
<dbReference type="SUPFAM" id="SSF55874">
    <property type="entry name" value="ATPase domain of HSP90 chaperone/DNA topoisomerase II/histidine kinase"/>
    <property type="match status" value="1"/>
</dbReference>
<dbReference type="InterPro" id="IPR004358">
    <property type="entry name" value="Sig_transdc_His_kin-like_C"/>
</dbReference>
<dbReference type="AlphaFoldDB" id="A0A6C0GU78"/>
<dbReference type="Pfam" id="PF02518">
    <property type="entry name" value="HATPase_c"/>
    <property type="match status" value="1"/>
</dbReference>
<keyword evidence="3" id="KW-0597">Phosphoprotein</keyword>
<dbReference type="GO" id="GO:0000155">
    <property type="term" value="F:phosphorelay sensor kinase activity"/>
    <property type="evidence" value="ECO:0007669"/>
    <property type="project" value="TreeGrafter"/>
</dbReference>
<protein>
    <recommendedName>
        <fullName evidence="2">histidine kinase</fullName>
        <ecNumber evidence="2">2.7.13.3</ecNumber>
    </recommendedName>
</protein>
<dbReference type="InterPro" id="IPR003594">
    <property type="entry name" value="HATPase_dom"/>
</dbReference>
<gene>
    <name evidence="5" type="ORF">GXP67_36320</name>
</gene>
<evidence type="ECO:0000256" key="1">
    <source>
        <dbReference type="ARBA" id="ARBA00000085"/>
    </source>
</evidence>
<evidence type="ECO:0000256" key="2">
    <source>
        <dbReference type="ARBA" id="ARBA00012438"/>
    </source>
</evidence>
<dbReference type="GO" id="GO:0005524">
    <property type="term" value="F:ATP binding"/>
    <property type="evidence" value="ECO:0007669"/>
    <property type="project" value="UniProtKB-KW"/>
</dbReference>
<sequence length="115" mass="12408">MMEHVLLNLVENAVKYTPVNSQITIEASCQDDLLLLVVSDTGNGFPLSTIDKVFDKFYRLEGTTSSGTGLGLSIVKGFVEAHDGKVGLTNKQEGGAKFTIEIPAETSYLNALKNE</sequence>
<proteinExistence type="predicted"/>
<feature type="domain" description="Histidine kinase" evidence="4">
    <location>
        <begin position="1"/>
        <end position="106"/>
    </location>
</feature>
<comment type="catalytic activity">
    <reaction evidence="1">
        <text>ATP + protein L-histidine = ADP + protein N-phospho-L-histidine.</text>
        <dbReference type="EC" id="2.7.13.3"/>
    </reaction>
</comment>
<dbReference type="Gene3D" id="3.30.565.10">
    <property type="entry name" value="Histidine kinase-like ATPase, C-terminal domain"/>
    <property type="match status" value="1"/>
</dbReference>
<keyword evidence="5" id="KW-0067">ATP-binding</keyword>
<evidence type="ECO:0000313" key="6">
    <source>
        <dbReference type="Proteomes" id="UP000480178"/>
    </source>
</evidence>
<reference evidence="5 6" key="1">
    <citation type="submission" date="2020-01" db="EMBL/GenBank/DDBJ databases">
        <authorList>
            <person name="Kim M.K."/>
        </authorList>
    </citation>
    <scope>NUCLEOTIDE SEQUENCE [LARGE SCALE GENOMIC DNA]</scope>
    <source>
        <strain evidence="5 6">172606-1</strain>
    </source>
</reference>
<dbReference type="PROSITE" id="PS50109">
    <property type="entry name" value="HIS_KIN"/>
    <property type="match status" value="1"/>
</dbReference>
<dbReference type="Proteomes" id="UP000480178">
    <property type="component" value="Chromosome"/>
</dbReference>
<accession>A0A6C0GU78</accession>
<dbReference type="PANTHER" id="PTHR43547">
    <property type="entry name" value="TWO-COMPONENT HISTIDINE KINASE"/>
    <property type="match status" value="1"/>
</dbReference>
<dbReference type="InterPro" id="IPR036890">
    <property type="entry name" value="HATPase_C_sf"/>
</dbReference>
<organism evidence="5 6">
    <name type="scientific">Rhodocytophaga rosea</name>
    <dbReference type="NCBI Taxonomy" id="2704465"/>
    <lineage>
        <taxon>Bacteria</taxon>
        <taxon>Pseudomonadati</taxon>
        <taxon>Bacteroidota</taxon>
        <taxon>Cytophagia</taxon>
        <taxon>Cytophagales</taxon>
        <taxon>Rhodocytophagaceae</taxon>
        <taxon>Rhodocytophaga</taxon>
    </lineage>
</organism>
<dbReference type="EC" id="2.7.13.3" evidence="2"/>
<keyword evidence="6" id="KW-1185">Reference proteome</keyword>
<dbReference type="KEGG" id="rhoz:GXP67_36320"/>
<dbReference type="RefSeq" id="WP_162447669.1">
    <property type="nucleotide sequence ID" value="NZ_CP048222.1"/>
</dbReference>
<dbReference type="InterPro" id="IPR005467">
    <property type="entry name" value="His_kinase_dom"/>
</dbReference>
<evidence type="ECO:0000259" key="4">
    <source>
        <dbReference type="PROSITE" id="PS50109"/>
    </source>
</evidence>
<dbReference type="SMART" id="SM00387">
    <property type="entry name" value="HATPase_c"/>
    <property type="match status" value="1"/>
</dbReference>
<name>A0A6C0GU78_9BACT</name>
<keyword evidence="5" id="KW-0547">Nucleotide-binding</keyword>
<evidence type="ECO:0000256" key="3">
    <source>
        <dbReference type="ARBA" id="ARBA00022553"/>
    </source>
</evidence>
<dbReference type="PRINTS" id="PR00344">
    <property type="entry name" value="BCTRLSENSOR"/>
</dbReference>